<dbReference type="Proteomes" id="UP001152799">
    <property type="component" value="Chromosome 2"/>
</dbReference>
<organism evidence="3 4">
    <name type="scientific">Ceutorhynchus assimilis</name>
    <name type="common">cabbage seed weevil</name>
    <dbReference type="NCBI Taxonomy" id="467358"/>
    <lineage>
        <taxon>Eukaryota</taxon>
        <taxon>Metazoa</taxon>
        <taxon>Ecdysozoa</taxon>
        <taxon>Arthropoda</taxon>
        <taxon>Hexapoda</taxon>
        <taxon>Insecta</taxon>
        <taxon>Pterygota</taxon>
        <taxon>Neoptera</taxon>
        <taxon>Endopterygota</taxon>
        <taxon>Coleoptera</taxon>
        <taxon>Polyphaga</taxon>
        <taxon>Cucujiformia</taxon>
        <taxon>Curculionidae</taxon>
        <taxon>Ceutorhynchinae</taxon>
        <taxon>Ceutorhynchus</taxon>
    </lineage>
</organism>
<evidence type="ECO:0000313" key="4">
    <source>
        <dbReference type="Proteomes" id="UP001152799"/>
    </source>
</evidence>
<protein>
    <submittedName>
        <fullName evidence="3">Uncharacterized protein</fullName>
    </submittedName>
</protein>
<keyword evidence="4" id="KW-1185">Reference proteome</keyword>
<dbReference type="AlphaFoldDB" id="A0A9N9MFZ3"/>
<feature type="compositionally biased region" description="Basic residues" evidence="1">
    <location>
        <begin position="1"/>
        <end position="16"/>
    </location>
</feature>
<gene>
    <name evidence="3" type="ORF">CEUTPL_LOCUS4700</name>
</gene>
<accession>A0A9N9MFZ3</accession>
<feature type="transmembrane region" description="Helical" evidence="2">
    <location>
        <begin position="330"/>
        <end position="351"/>
    </location>
</feature>
<name>A0A9N9MFZ3_9CUCU</name>
<reference evidence="3" key="1">
    <citation type="submission" date="2022-01" db="EMBL/GenBank/DDBJ databases">
        <authorList>
            <person name="King R."/>
        </authorList>
    </citation>
    <scope>NUCLEOTIDE SEQUENCE</scope>
</reference>
<evidence type="ECO:0000256" key="2">
    <source>
        <dbReference type="SAM" id="Phobius"/>
    </source>
</evidence>
<dbReference type="EMBL" id="OU892278">
    <property type="protein sequence ID" value="CAG9764054.1"/>
    <property type="molecule type" value="Genomic_DNA"/>
</dbReference>
<keyword evidence="2" id="KW-0812">Transmembrane</keyword>
<keyword evidence="2" id="KW-1133">Transmembrane helix</keyword>
<feature type="region of interest" description="Disordered" evidence="1">
    <location>
        <begin position="1"/>
        <end position="29"/>
    </location>
</feature>
<evidence type="ECO:0000313" key="3">
    <source>
        <dbReference type="EMBL" id="CAG9764054.1"/>
    </source>
</evidence>
<keyword evidence="2" id="KW-0472">Membrane</keyword>
<proteinExistence type="predicted"/>
<evidence type="ECO:0000256" key="1">
    <source>
        <dbReference type="SAM" id="MobiDB-lite"/>
    </source>
</evidence>
<sequence>MEVRATKRNVKTRSRSSRSSSPNHTMINGRLMGEHACDNTLLHIPKPILVDNKGRTSKHKPTKKNPFIPEDFSSLEFSSESSCSDNLGSVSQLELFNGYSDCSDSPKSKIMPETAHLDQIFSLDSRTESGRCRFVKKCLSCGDLTSKAYWYSGEPNINKNVKLSHRDELNLKSEFPTQTSYINWIESCKNVVAQCSFELKLKKSLSDSDLMNELYNINNYKVKKSSSMITINRKSSYGLPELLKSAKSITDDDDTCIGRQRGTKISLEMVTSILEEELRFTEKEYKDWLRRRNWFELCDRPPRKLSYFEELNRKNSIKMPEKRVRSSCSIFMWTVGLAAGCVTILFLWFGIF</sequence>